<keyword evidence="1" id="KW-0813">Transport</keyword>
<keyword evidence="1" id="KW-0406">Ion transport</keyword>
<keyword evidence="2" id="KW-0812">Transmembrane</keyword>
<gene>
    <name evidence="3" type="ORF">RGQ29_029920</name>
</gene>
<reference evidence="3 4" key="1">
    <citation type="journal article" date="2023" name="G3 (Bethesda)">
        <title>A haplotype-resolved chromosome-scale genome for Quercus rubra L. provides insights into the genetics of adaptive traits for red oak species.</title>
        <authorList>
            <person name="Kapoor B."/>
            <person name="Jenkins J."/>
            <person name="Schmutz J."/>
            <person name="Zhebentyayeva T."/>
            <person name="Kuelheim C."/>
            <person name="Coggeshall M."/>
            <person name="Heim C."/>
            <person name="Lasky J.R."/>
            <person name="Leites L."/>
            <person name="Islam-Faridi N."/>
            <person name="Romero-Severson J."/>
            <person name="DeLeo V.L."/>
            <person name="Lucas S.M."/>
            <person name="Lazic D."/>
            <person name="Gailing O."/>
            <person name="Carlson J."/>
            <person name="Staton M."/>
        </authorList>
    </citation>
    <scope>NUCLEOTIDE SEQUENCE [LARGE SCALE GENOMIC DNA]</scope>
    <source>
        <strain evidence="3">Pseudo-F2</strain>
    </source>
</reference>
<sequence>MVLDSNKKFLNAAILIQYVPRVLRICLSWRKIISTDNQLSRIVWVKAAFNFFLYIIASQGLGASLLGLLFYRTGDSLLAWSL</sequence>
<comment type="caution">
    <text evidence="3">The sequence shown here is derived from an EMBL/GenBank/DDBJ whole genome shotgun (WGS) entry which is preliminary data.</text>
</comment>
<dbReference type="PANTHER" id="PTHR45651:SF68">
    <property type="entry name" value="ION TRANSPORT DOMAIN-CONTAINING PROTEIN"/>
    <property type="match status" value="1"/>
</dbReference>
<keyword evidence="4" id="KW-1185">Reference proteome</keyword>
<protein>
    <submittedName>
        <fullName evidence="3">Uncharacterized protein</fullName>
    </submittedName>
</protein>
<dbReference type="EMBL" id="JAXUIC010000009">
    <property type="protein sequence ID" value="KAK4571305.1"/>
    <property type="molecule type" value="Genomic_DNA"/>
</dbReference>
<dbReference type="Proteomes" id="UP001324115">
    <property type="component" value="Unassembled WGS sequence"/>
</dbReference>
<organism evidence="3 4">
    <name type="scientific">Quercus rubra</name>
    <name type="common">Northern red oak</name>
    <name type="synonym">Quercus borealis</name>
    <dbReference type="NCBI Taxonomy" id="3512"/>
    <lineage>
        <taxon>Eukaryota</taxon>
        <taxon>Viridiplantae</taxon>
        <taxon>Streptophyta</taxon>
        <taxon>Embryophyta</taxon>
        <taxon>Tracheophyta</taxon>
        <taxon>Spermatophyta</taxon>
        <taxon>Magnoliopsida</taxon>
        <taxon>eudicotyledons</taxon>
        <taxon>Gunneridae</taxon>
        <taxon>Pentapetalae</taxon>
        <taxon>rosids</taxon>
        <taxon>fabids</taxon>
        <taxon>Fagales</taxon>
        <taxon>Fagaceae</taxon>
        <taxon>Quercus</taxon>
    </lineage>
</organism>
<keyword evidence="2" id="KW-1133">Transmembrane helix</keyword>
<dbReference type="GO" id="GO:0016020">
    <property type="term" value="C:membrane"/>
    <property type="evidence" value="ECO:0007669"/>
    <property type="project" value="UniProtKB-SubCell"/>
</dbReference>
<keyword evidence="1" id="KW-0407">Ion channel</keyword>
<evidence type="ECO:0000313" key="4">
    <source>
        <dbReference type="Proteomes" id="UP001324115"/>
    </source>
</evidence>
<feature type="transmembrane region" description="Helical" evidence="2">
    <location>
        <begin position="51"/>
        <end position="71"/>
    </location>
</feature>
<proteinExistence type="predicted"/>
<keyword evidence="2" id="KW-0472">Membrane</keyword>
<dbReference type="GO" id="GO:0034220">
    <property type="term" value="P:monoatomic ion transmembrane transport"/>
    <property type="evidence" value="ECO:0007669"/>
    <property type="project" value="UniProtKB-KW"/>
</dbReference>
<evidence type="ECO:0000313" key="3">
    <source>
        <dbReference type="EMBL" id="KAK4571305.1"/>
    </source>
</evidence>
<evidence type="ECO:0000256" key="2">
    <source>
        <dbReference type="SAM" id="Phobius"/>
    </source>
</evidence>
<dbReference type="PANTHER" id="PTHR45651">
    <property type="entry name" value="CYCLIC NUCLEOTIDE-GATED ION CHANNEL 15-RELATED-RELATED"/>
    <property type="match status" value="1"/>
</dbReference>
<evidence type="ECO:0000256" key="1">
    <source>
        <dbReference type="ARBA" id="ARBA00023303"/>
    </source>
</evidence>
<name>A0AAN7IGQ5_QUERU</name>
<dbReference type="AlphaFoldDB" id="A0AAN7IGQ5"/>
<accession>A0AAN7IGQ5</accession>